<evidence type="ECO:0000256" key="1">
    <source>
        <dbReference type="ARBA" id="ARBA00001353"/>
    </source>
</evidence>
<dbReference type="AlphaFoldDB" id="A0A1M4N015"/>
<dbReference type="InterPro" id="IPR006157">
    <property type="entry name" value="FolB_dom"/>
</dbReference>
<evidence type="ECO:0000256" key="2">
    <source>
        <dbReference type="ARBA" id="ARBA00005013"/>
    </source>
</evidence>
<sequence length="318" mass="35115">MTNEVRLAFSHPDERAKASPIPGISGPLDRISLRDHIVEVEIGAFQAERGTTQRVCFNVVVEVQPVTEVLDDDVDRILSYDRVTEAIADSLAEERLNLLETLADRVASRILSEPQAVRAFVRIEKLDRGPGALGVEIVRNRQDYGLAPEVAHNAANDPRVIYLTNEAIAAPHLSDWLDQLAAGDRPAILCVGLPDRAETHSAAPLAQRRIDLLSIEQNAWVLAGRDRRCVVVGTRTELDWGMKHGQISVWAPSKIVLDAVEGPHVSVRDTEALSRWFASEMDAAEVIFVSSGEIEGVSGQIEERHHDLRESRLLSNDD</sequence>
<dbReference type="InterPro" id="IPR043133">
    <property type="entry name" value="GTP-CH-I_C/QueF"/>
</dbReference>
<keyword evidence="6" id="KW-0456">Lyase</keyword>
<dbReference type="InterPro" id="IPR006156">
    <property type="entry name" value="Dihydroneopterin_aldolase"/>
</dbReference>
<keyword evidence="5" id="KW-0289">Folate biosynthesis</keyword>
<evidence type="ECO:0000259" key="8">
    <source>
        <dbReference type="SMART" id="SM00905"/>
    </source>
</evidence>
<dbReference type="EMBL" id="FMJB01000055">
    <property type="protein sequence ID" value="SCM68210.1"/>
    <property type="molecule type" value="Genomic_DNA"/>
</dbReference>
<dbReference type="GO" id="GO:0005737">
    <property type="term" value="C:cytoplasm"/>
    <property type="evidence" value="ECO:0007669"/>
    <property type="project" value="TreeGrafter"/>
</dbReference>
<dbReference type="Proteomes" id="UP000184085">
    <property type="component" value="Unassembled WGS sequence"/>
</dbReference>
<dbReference type="Gene3D" id="3.30.1130.10">
    <property type="match status" value="1"/>
</dbReference>
<dbReference type="RefSeq" id="WP_072706852.1">
    <property type="nucleotide sequence ID" value="NZ_FMJB01000055.1"/>
</dbReference>
<dbReference type="GO" id="GO:0046656">
    <property type="term" value="P:folic acid biosynthetic process"/>
    <property type="evidence" value="ECO:0007669"/>
    <property type="project" value="UniProtKB-KW"/>
</dbReference>
<accession>A0A1M4N015</accession>
<dbReference type="SMART" id="SM00905">
    <property type="entry name" value="FolB"/>
    <property type="match status" value="1"/>
</dbReference>
<gene>
    <name evidence="9" type="primary">folB</name>
    <name evidence="9" type="ORF">KARMA_2425</name>
</gene>
<evidence type="ECO:0000256" key="6">
    <source>
        <dbReference type="ARBA" id="ARBA00023239"/>
    </source>
</evidence>
<dbReference type="GO" id="GO:0004150">
    <property type="term" value="F:dihydroneopterin aldolase activity"/>
    <property type="evidence" value="ECO:0007669"/>
    <property type="project" value="UniProtKB-EC"/>
</dbReference>
<feature type="domain" description="Dihydroneopterin aldolase/epimerase" evidence="8">
    <location>
        <begin position="31"/>
        <end position="139"/>
    </location>
</feature>
<evidence type="ECO:0000313" key="10">
    <source>
        <dbReference type="Proteomes" id="UP000184085"/>
    </source>
</evidence>
<keyword evidence="10" id="KW-1185">Reference proteome</keyword>
<dbReference type="Pfam" id="PF02152">
    <property type="entry name" value="FolB"/>
    <property type="match status" value="1"/>
</dbReference>
<name>A0A1M4N015_9RHOB</name>
<organism evidence="9 10">
    <name type="scientific">Donghicola eburneus</name>
    <dbReference type="NCBI Taxonomy" id="393278"/>
    <lineage>
        <taxon>Bacteria</taxon>
        <taxon>Pseudomonadati</taxon>
        <taxon>Pseudomonadota</taxon>
        <taxon>Alphaproteobacteria</taxon>
        <taxon>Rhodobacterales</taxon>
        <taxon>Roseobacteraceae</taxon>
        <taxon>Donghicola</taxon>
    </lineage>
</organism>
<dbReference type="PANTHER" id="PTHR42844:SF1">
    <property type="entry name" value="DIHYDRONEOPTERIN ALDOLASE 1-RELATED"/>
    <property type="match status" value="1"/>
</dbReference>
<comment type="similarity">
    <text evidence="3">Belongs to the DHNA family.</text>
</comment>
<dbReference type="SUPFAM" id="SSF55620">
    <property type="entry name" value="Tetrahydrobiopterin biosynthesis enzymes-like"/>
    <property type="match status" value="1"/>
</dbReference>
<reference evidence="10" key="1">
    <citation type="submission" date="2016-09" db="EMBL/GenBank/DDBJ databases">
        <authorList>
            <person name="Wibberg D."/>
        </authorList>
    </citation>
    <scope>NUCLEOTIDE SEQUENCE [LARGE SCALE GENOMIC DNA]</scope>
</reference>
<evidence type="ECO:0000256" key="5">
    <source>
        <dbReference type="ARBA" id="ARBA00022909"/>
    </source>
</evidence>
<evidence type="ECO:0000256" key="3">
    <source>
        <dbReference type="ARBA" id="ARBA00005708"/>
    </source>
</evidence>
<evidence type="ECO:0000256" key="4">
    <source>
        <dbReference type="ARBA" id="ARBA00013043"/>
    </source>
</evidence>
<evidence type="ECO:0000256" key="7">
    <source>
        <dbReference type="ARBA" id="ARBA00032903"/>
    </source>
</evidence>
<comment type="catalytic activity">
    <reaction evidence="1">
        <text>7,8-dihydroneopterin = 6-hydroxymethyl-7,8-dihydropterin + glycolaldehyde</text>
        <dbReference type="Rhea" id="RHEA:10540"/>
        <dbReference type="ChEBI" id="CHEBI:17001"/>
        <dbReference type="ChEBI" id="CHEBI:17071"/>
        <dbReference type="ChEBI" id="CHEBI:44841"/>
        <dbReference type="EC" id="4.1.2.25"/>
    </reaction>
</comment>
<comment type="pathway">
    <text evidence="2">Cofactor biosynthesis; tetrahydrofolate biosynthesis; 2-amino-4-hydroxy-6-hydroxymethyl-7,8-dihydropteridine diphosphate from 7,8-dihydroneopterin triphosphate: step 3/4.</text>
</comment>
<dbReference type="EC" id="4.1.2.25" evidence="4"/>
<evidence type="ECO:0000313" key="9">
    <source>
        <dbReference type="EMBL" id="SCM68210.1"/>
    </source>
</evidence>
<protein>
    <recommendedName>
        <fullName evidence="4">dihydroneopterin aldolase</fullName>
        <ecNumber evidence="4">4.1.2.25</ecNumber>
    </recommendedName>
    <alternativeName>
        <fullName evidence="7">7,8-dihydroneopterin aldolase</fullName>
    </alternativeName>
</protein>
<dbReference type="PANTHER" id="PTHR42844">
    <property type="entry name" value="DIHYDRONEOPTERIN ALDOLASE 1-RELATED"/>
    <property type="match status" value="1"/>
</dbReference>
<proteinExistence type="inferred from homology"/>